<dbReference type="InterPro" id="IPR003594">
    <property type="entry name" value="HATPase_dom"/>
</dbReference>
<accession>A0A936F066</accession>
<dbReference type="PRINTS" id="PR00344">
    <property type="entry name" value="BCTRLSENSOR"/>
</dbReference>
<dbReference type="CDD" id="cd00130">
    <property type="entry name" value="PAS"/>
    <property type="match status" value="1"/>
</dbReference>
<dbReference type="InterPro" id="IPR005467">
    <property type="entry name" value="His_kinase_dom"/>
</dbReference>
<feature type="domain" description="PAC" evidence="8">
    <location>
        <begin position="238"/>
        <end position="288"/>
    </location>
</feature>
<dbReference type="CDD" id="cd00082">
    <property type="entry name" value="HisKA"/>
    <property type="match status" value="1"/>
</dbReference>
<dbReference type="InterPro" id="IPR052162">
    <property type="entry name" value="Sensor_kinase/Photoreceptor"/>
</dbReference>
<comment type="catalytic activity">
    <reaction evidence="1">
        <text>ATP + protein L-histidine = ADP + protein N-phospho-L-histidine.</text>
        <dbReference type="EC" id="2.7.13.3"/>
    </reaction>
</comment>
<dbReference type="PANTHER" id="PTHR43304:SF1">
    <property type="entry name" value="PAC DOMAIN-CONTAINING PROTEIN"/>
    <property type="match status" value="1"/>
</dbReference>
<dbReference type="Pfam" id="PF08447">
    <property type="entry name" value="PAS_3"/>
    <property type="match status" value="1"/>
</dbReference>
<dbReference type="InterPro" id="IPR013655">
    <property type="entry name" value="PAS_fold_3"/>
</dbReference>
<evidence type="ECO:0000259" key="7">
    <source>
        <dbReference type="PROSITE" id="PS50112"/>
    </source>
</evidence>
<dbReference type="EMBL" id="JADKCH010000002">
    <property type="protein sequence ID" value="MBK8571734.1"/>
    <property type="molecule type" value="Genomic_DNA"/>
</dbReference>
<dbReference type="CDD" id="cd00075">
    <property type="entry name" value="HATPase"/>
    <property type="match status" value="1"/>
</dbReference>
<dbReference type="Gene3D" id="3.30.450.20">
    <property type="entry name" value="PAS domain"/>
    <property type="match status" value="2"/>
</dbReference>
<dbReference type="PANTHER" id="PTHR43304">
    <property type="entry name" value="PHYTOCHROME-LIKE PROTEIN CPH1"/>
    <property type="match status" value="1"/>
</dbReference>
<evidence type="ECO:0000259" key="8">
    <source>
        <dbReference type="PROSITE" id="PS50113"/>
    </source>
</evidence>
<dbReference type="Pfam" id="PF02518">
    <property type="entry name" value="HATPase_c"/>
    <property type="match status" value="1"/>
</dbReference>
<comment type="caution">
    <text evidence="9">The sequence shown here is derived from an EMBL/GenBank/DDBJ whole genome shotgun (WGS) entry which is preliminary data.</text>
</comment>
<evidence type="ECO:0000256" key="3">
    <source>
        <dbReference type="ARBA" id="ARBA00022553"/>
    </source>
</evidence>
<proteinExistence type="predicted"/>
<dbReference type="InterPro" id="IPR035965">
    <property type="entry name" value="PAS-like_dom_sf"/>
</dbReference>
<dbReference type="InterPro" id="IPR036890">
    <property type="entry name" value="HATPase_C_sf"/>
</dbReference>
<dbReference type="SUPFAM" id="SSF55785">
    <property type="entry name" value="PYP-like sensor domain (PAS domain)"/>
    <property type="match status" value="2"/>
</dbReference>
<dbReference type="SMART" id="SM00388">
    <property type="entry name" value="HisKA"/>
    <property type="match status" value="1"/>
</dbReference>
<dbReference type="AlphaFoldDB" id="A0A936F066"/>
<evidence type="ECO:0000313" key="10">
    <source>
        <dbReference type="Proteomes" id="UP000709959"/>
    </source>
</evidence>
<dbReference type="PROSITE" id="PS50112">
    <property type="entry name" value="PAS"/>
    <property type="match status" value="1"/>
</dbReference>
<dbReference type="Proteomes" id="UP000709959">
    <property type="component" value="Unassembled WGS sequence"/>
</dbReference>
<dbReference type="Pfam" id="PF08448">
    <property type="entry name" value="PAS_4"/>
    <property type="match status" value="1"/>
</dbReference>
<evidence type="ECO:0000256" key="2">
    <source>
        <dbReference type="ARBA" id="ARBA00012438"/>
    </source>
</evidence>
<dbReference type="Pfam" id="PF00512">
    <property type="entry name" value="HisKA"/>
    <property type="match status" value="1"/>
</dbReference>
<dbReference type="Gene3D" id="1.10.287.130">
    <property type="match status" value="1"/>
</dbReference>
<evidence type="ECO:0000256" key="5">
    <source>
        <dbReference type="ARBA" id="ARBA00022777"/>
    </source>
</evidence>
<evidence type="ECO:0000256" key="1">
    <source>
        <dbReference type="ARBA" id="ARBA00000085"/>
    </source>
</evidence>
<dbReference type="InterPro" id="IPR004358">
    <property type="entry name" value="Sig_transdc_His_kin-like_C"/>
</dbReference>
<dbReference type="NCBIfam" id="TIGR00229">
    <property type="entry name" value="sensory_box"/>
    <property type="match status" value="1"/>
</dbReference>
<dbReference type="EC" id="2.7.13.3" evidence="2"/>
<reference evidence="9 10" key="1">
    <citation type="submission" date="2020-10" db="EMBL/GenBank/DDBJ databases">
        <title>Connecting structure to function with the recovery of over 1000 high-quality activated sludge metagenome-assembled genomes encoding full-length rRNA genes using long-read sequencing.</title>
        <authorList>
            <person name="Singleton C.M."/>
            <person name="Petriglieri F."/>
            <person name="Kristensen J.M."/>
            <person name="Kirkegaard R.H."/>
            <person name="Michaelsen T.Y."/>
            <person name="Andersen M.H."/>
            <person name="Karst S.M."/>
            <person name="Dueholm M.S."/>
            <person name="Nielsen P.H."/>
            <person name="Albertsen M."/>
        </authorList>
    </citation>
    <scope>NUCLEOTIDE SEQUENCE [LARGE SCALE GENOMIC DNA]</scope>
    <source>
        <strain evidence="9">OdNE_18-Q3-R46-58_MAXAC.008</strain>
    </source>
</reference>
<dbReference type="Gene3D" id="3.30.565.10">
    <property type="entry name" value="Histidine kinase-like ATPase, C-terminal domain"/>
    <property type="match status" value="1"/>
</dbReference>
<dbReference type="PROSITE" id="PS50113">
    <property type="entry name" value="PAC"/>
    <property type="match status" value="2"/>
</dbReference>
<name>A0A936F066_9BACT</name>
<dbReference type="SMART" id="SM00086">
    <property type="entry name" value="PAC"/>
    <property type="match status" value="2"/>
</dbReference>
<feature type="domain" description="PAS" evidence="7">
    <location>
        <begin position="289"/>
        <end position="361"/>
    </location>
</feature>
<dbReference type="InterPro" id="IPR000014">
    <property type="entry name" value="PAS"/>
</dbReference>
<evidence type="ECO:0000256" key="4">
    <source>
        <dbReference type="ARBA" id="ARBA00022679"/>
    </source>
</evidence>
<dbReference type="SMART" id="SM00387">
    <property type="entry name" value="HATPase_c"/>
    <property type="match status" value="1"/>
</dbReference>
<evidence type="ECO:0000313" key="9">
    <source>
        <dbReference type="EMBL" id="MBK8571734.1"/>
    </source>
</evidence>
<protein>
    <recommendedName>
        <fullName evidence="2">histidine kinase</fullName>
        <ecNumber evidence="2">2.7.13.3</ecNumber>
    </recommendedName>
</protein>
<dbReference type="InterPro" id="IPR003661">
    <property type="entry name" value="HisK_dim/P_dom"/>
</dbReference>
<keyword evidence="4" id="KW-0808">Transferase</keyword>
<dbReference type="InterPro" id="IPR001610">
    <property type="entry name" value="PAC"/>
</dbReference>
<feature type="domain" description="Histidine kinase" evidence="6">
    <location>
        <begin position="422"/>
        <end position="633"/>
    </location>
</feature>
<dbReference type="InterPro" id="IPR000700">
    <property type="entry name" value="PAS-assoc_C"/>
</dbReference>
<gene>
    <name evidence="9" type="ORF">IPN91_03625</name>
</gene>
<feature type="domain" description="PAC" evidence="8">
    <location>
        <begin position="365"/>
        <end position="418"/>
    </location>
</feature>
<keyword evidence="5" id="KW-0418">Kinase</keyword>
<dbReference type="SUPFAM" id="SSF47384">
    <property type="entry name" value="Homodimeric domain of signal transducing histidine kinase"/>
    <property type="match status" value="1"/>
</dbReference>
<organism evidence="9 10">
    <name type="scientific">Candidatus Geothrix odensensis</name>
    <dbReference type="NCBI Taxonomy" id="2954440"/>
    <lineage>
        <taxon>Bacteria</taxon>
        <taxon>Pseudomonadati</taxon>
        <taxon>Acidobacteriota</taxon>
        <taxon>Holophagae</taxon>
        <taxon>Holophagales</taxon>
        <taxon>Holophagaceae</taxon>
        <taxon>Geothrix</taxon>
    </lineage>
</organism>
<dbReference type="InterPro" id="IPR036097">
    <property type="entry name" value="HisK_dim/P_sf"/>
</dbReference>
<dbReference type="GO" id="GO:0000155">
    <property type="term" value="F:phosphorelay sensor kinase activity"/>
    <property type="evidence" value="ECO:0007669"/>
    <property type="project" value="InterPro"/>
</dbReference>
<dbReference type="InterPro" id="IPR013656">
    <property type="entry name" value="PAS_4"/>
</dbReference>
<evidence type="ECO:0000259" key="6">
    <source>
        <dbReference type="PROSITE" id="PS50109"/>
    </source>
</evidence>
<keyword evidence="3" id="KW-0597">Phosphoprotein</keyword>
<sequence length="644" mass="71937">MIGLTPRVETVDINAPAHSASARLLLVGFTAVAQAELRQVFEAAGELDLTCLDITHWTEAELDSFEGHPSDALILRATKSTADWVNRIRTFRAHHASLPVLVQVPRSQQGLGDTYLQEGVQETYATATQAPGALRRARSRLASQWVPAPTQAGAFKREESQYKFEGLFHNLYDWIYVVGISEQGEMTFETVNPPLHAAGSFLNPDFAGRSPESCLSHSSAGQLISHFRRVLDEGAPLQFEEEHLVTQEIRTFQTILTPVRNKWGRIHRIAGISRDITALKVAQAELRASEERLNHALEGTQQGLWDWNLESGSMYRSPRWFGMLGYETGAIAPTLQAGFDLIHPEDRLQTEAALNAHLEGRLPGLQAEYRLRTHSGDWLWVFDAGKVVAWRNDGSPARMAGMCTDISERRRAEESLRALVGGVVHEIRNPVYGISINLDALEATFGDEPRYRSFLGALRESAERIQGLMNDLRDYGEPRTLNPEPCRVRSLLEDAVRTCDTLSRSRNCKVRLALEDEALVLPLNARRMHQVFRNLLENALHHSPPEGTVSVRGRHLRDQGHDWWVFSVEDEGAGFEAESLARAFEPFFTRRKGGTGLGLSIVKRVVEEHGGTVSVENDPIGGARVTLRLPAPRRRMELIGETRA</sequence>
<dbReference type="PROSITE" id="PS50109">
    <property type="entry name" value="HIS_KIN"/>
    <property type="match status" value="1"/>
</dbReference>
<dbReference type="SUPFAM" id="SSF55874">
    <property type="entry name" value="ATPase domain of HSP90 chaperone/DNA topoisomerase II/histidine kinase"/>
    <property type="match status" value="1"/>
</dbReference>